<dbReference type="InterPro" id="IPR018000">
    <property type="entry name" value="Neurotransmitter_ion_chnl_CS"/>
</dbReference>
<dbReference type="PRINTS" id="PR00252">
    <property type="entry name" value="NRIONCHANNEL"/>
</dbReference>
<organism evidence="5 6">
    <name type="scientific">Mesorhabditis belari</name>
    <dbReference type="NCBI Taxonomy" id="2138241"/>
    <lineage>
        <taxon>Eukaryota</taxon>
        <taxon>Metazoa</taxon>
        <taxon>Ecdysozoa</taxon>
        <taxon>Nematoda</taxon>
        <taxon>Chromadorea</taxon>
        <taxon>Rhabditida</taxon>
        <taxon>Rhabditina</taxon>
        <taxon>Rhabditomorpha</taxon>
        <taxon>Rhabditoidea</taxon>
        <taxon>Rhabditidae</taxon>
        <taxon>Mesorhabditinae</taxon>
        <taxon>Mesorhabditis</taxon>
    </lineage>
</organism>
<evidence type="ECO:0000256" key="1">
    <source>
        <dbReference type="ARBA" id="ARBA00004141"/>
    </source>
</evidence>
<sequence length="285" mass="32851">MWSRVRTNLWTTVKAMSEDLPDLAHITRVRSTIYFCFFENYDSLHKNMNILGNSANQSTSVNYANEIFDEVFVSRKYHKEVSPLDGFTIGNGTDGSSLQVIITIQLLYVLSLDVAQQYLSVYVEQEIEWQDVRLRWDPADIGGLDVIWVLCDQVWTTDLFNSNSLTVNEIYPDRLKQCKVHSNGSIHSDMFLQIDSACFIDVQKFPFDKQTCEIPFVTIAFEPKTFDLQGKLFTKYIGFTPQGNGEWNVLSLNMTKDSQLKSSSDNNEFSMLVFILKLQREPKKK</sequence>
<dbReference type="Pfam" id="PF02931">
    <property type="entry name" value="Neur_chan_LBD"/>
    <property type="match status" value="1"/>
</dbReference>
<feature type="domain" description="Neurotransmitter-gated ion-channel ligand-binding" evidence="4">
    <location>
        <begin position="76"/>
        <end position="282"/>
    </location>
</feature>
<keyword evidence="2" id="KW-0472">Membrane</keyword>
<proteinExistence type="inferred from homology"/>
<evidence type="ECO:0000256" key="2">
    <source>
        <dbReference type="ARBA" id="ARBA00023136"/>
    </source>
</evidence>
<dbReference type="PANTHER" id="PTHR18945">
    <property type="entry name" value="NEUROTRANSMITTER GATED ION CHANNEL"/>
    <property type="match status" value="1"/>
</dbReference>
<dbReference type="InterPro" id="IPR036734">
    <property type="entry name" value="Neur_chan_lig-bd_sf"/>
</dbReference>
<dbReference type="InterPro" id="IPR006202">
    <property type="entry name" value="Neur_chan_lig-bd"/>
</dbReference>
<dbReference type="GO" id="GO:0005230">
    <property type="term" value="F:extracellular ligand-gated monoatomic ion channel activity"/>
    <property type="evidence" value="ECO:0007669"/>
    <property type="project" value="InterPro"/>
</dbReference>
<dbReference type="GO" id="GO:0016020">
    <property type="term" value="C:membrane"/>
    <property type="evidence" value="ECO:0007669"/>
    <property type="project" value="UniProtKB-SubCell"/>
</dbReference>
<reference evidence="6" key="1">
    <citation type="submission" date="2024-02" db="UniProtKB">
        <authorList>
            <consortium name="WormBaseParasite"/>
        </authorList>
    </citation>
    <scope>IDENTIFICATION</scope>
</reference>
<comment type="subcellular location">
    <subcellularLocation>
        <location evidence="1">Membrane</location>
        <topology evidence="1">Multi-pass membrane protein</topology>
    </subcellularLocation>
</comment>
<accession>A0AAF3F695</accession>
<dbReference type="Proteomes" id="UP000887575">
    <property type="component" value="Unassembled WGS sequence"/>
</dbReference>
<protein>
    <recommendedName>
        <fullName evidence="4">Neurotransmitter-gated ion-channel ligand-binding domain-containing protein</fullName>
    </recommendedName>
</protein>
<comment type="similarity">
    <text evidence="3">Belongs to the ligand-gated ion channel (TC 1.A.9) family.</text>
</comment>
<dbReference type="PROSITE" id="PS00236">
    <property type="entry name" value="NEUROTR_ION_CHANNEL"/>
    <property type="match status" value="1"/>
</dbReference>
<dbReference type="Gene3D" id="2.70.170.10">
    <property type="entry name" value="Neurotransmitter-gated ion-channel ligand-binding domain"/>
    <property type="match status" value="1"/>
</dbReference>
<dbReference type="GO" id="GO:0004888">
    <property type="term" value="F:transmembrane signaling receptor activity"/>
    <property type="evidence" value="ECO:0007669"/>
    <property type="project" value="InterPro"/>
</dbReference>
<keyword evidence="5" id="KW-1185">Reference proteome</keyword>
<keyword evidence="3" id="KW-0407">Ion channel</keyword>
<evidence type="ECO:0000313" key="5">
    <source>
        <dbReference type="Proteomes" id="UP000887575"/>
    </source>
</evidence>
<name>A0AAF3F695_9BILA</name>
<keyword evidence="3" id="KW-0813">Transport</keyword>
<dbReference type="CDD" id="cd18989">
    <property type="entry name" value="LGIC_ECD_cation"/>
    <property type="match status" value="1"/>
</dbReference>
<dbReference type="SUPFAM" id="SSF63712">
    <property type="entry name" value="Nicotinic receptor ligand binding domain-like"/>
    <property type="match status" value="1"/>
</dbReference>
<evidence type="ECO:0000313" key="6">
    <source>
        <dbReference type="WBParaSite" id="MBELARI_LOCUS2428"/>
    </source>
</evidence>
<dbReference type="AlphaFoldDB" id="A0AAF3F695"/>
<evidence type="ECO:0000259" key="4">
    <source>
        <dbReference type="Pfam" id="PF02931"/>
    </source>
</evidence>
<dbReference type="InterPro" id="IPR006201">
    <property type="entry name" value="Neur_channel"/>
</dbReference>
<evidence type="ECO:0000256" key="3">
    <source>
        <dbReference type="RuleBase" id="RU000687"/>
    </source>
</evidence>
<dbReference type="WBParaSite" id="MBELARI_LOCUS2428">
    <property type="protein sequence ID" value="MBELARI_LOCUS2428"/>
    <property type="gene ID" value="MBELARI_LOCUS2428"/>
</dbReference>
<keyword evidence="3" id="KW-0406">Ion transport</keyword>